<name>A0A951UKZ1_9CYAN</name>
<evidence type="ECO:0000313" key="2">
    <source>
        <dbReference type="Proteomes" id="UP000757435"/>
    </source>
</evidence>
<organism evidence="1 2">
    <name type="scientific">Drouetiella hepatica Uher 2000/2452</name>
    <dbReference type="NCBI Taxonomy" id="904376"/>
    <lineage>
        <taxon>Bacteria</taxon>
        <taxon>Bacillati</taxon>
        <taxon>Cyanobacteriota</taxon>
        <taxon>Cyanophyceae</taxon>
        <taxon>Oculatellales</taxon>
        <taxon>Oculatellaceae</taxon>
        <taxon>Drouetiella</taxon>
    </lineage>
</organism>
<dbReference type="InterPro" id="IPR014923">
    <property type="entry name" value="DUF1802"/>
</dbReference>
<sequence>MISSISINTAFCLAASDIEALIQGRMIAAISRTFINAIPYFAICPADISDNNQAIEIRAWARLEICKIYSNPVEIEKLSRLTIWNHQSLQDLLQERNKIFVAYLRVYQLDQAVKILSDRANPDKIGSFIRLPISLTGTTAKPALTDTLFKQRRHQLINLENPQHPELEELHTAIAQLPSPSLASQALGHQIKVFLGWADDSAKNQSDLDADWIKTIASLGDRSKELEGKSNYQAGTDFENITRRGLEYLGFKVDETCKGGAGGLDLFCSEPYPLVGECKAGKSIPDRAVEELDRIGKRHLRENYMSAVRLIIGSGQPTKQLQESSITSKISIISAMTLEKLVKLQAQHPNSINLIELKRYLVPGQVNDEIEKYIEVVSRDIKLRSHIVQIVKEHLKITSEDNADVGTLYGAYMHSTPHRFLTREELREILIELSSPLVGHLGRAKGNDGDRFYFLRDLPIV</sequence>
<reference evidence="1" key="1">
    <citation type="submission" date="2021-05" db="EMBL/GenBank/DDBJ databases">
        <authorList>
            <person name="Pietrasiak N."/>
            <person name="Ward R."/>
            <person name="Stajich J.E."/>
            <person name="Kurbessoian T."/>
        </authorList>
    </citation>
    <scope>NUCLEOTIDE SEQUENCE</scope>
    <source>
        <strain evidence="1">UHER 2000/2452</strain>
    </source>
</reference>
<reference evidence="1" key="2">
    <citation type="journal article" date="2022" name="Microbiol. Resour. Announc.">
        <title>Metagenome Sequencing to Explore Phylogenomics of Terrestrial Cyanobacteria.</title>
        <authorList>
            <person name="Ward R.D."/>
            <person name="Stajich J.E."/>
            <person name="Johansen J.R."/>
            <person name="Huntemann M."/>
            <person name="Clum A."/>
            <person name="Foster B."/>
            <person name="Foster B."/>
            <person name="Roux S."/>
            <person name="Palaniappan K."/>
            <person name="Varghese N."/>
            <person name="Mukherjee S."/>
            <person name="Reddy T.B.K."/>
            <person name="Daum C."/>
            <person name="Copeland A."/>
            <person name="Chen I.A."/>
            <person name="Ivanova N.N."/>
            <person name="Kyrpides N.C."/>
            <person name="Shapiro N."/>
            <person name="Eloe-Fadrosh E.A."/>
            <person name="Pietrasiak N."/>
        </authorList>
    </citation>
    <scope>NUCLEOTIDE SEQUENCE</scope>
    <source>
        <strain evidence="1">UHER 2000/2452</strain>
    </source>
</reference>
<dbReference type="AlphaFoldDB" id="A0A951UKZ1"/>
<comment type="caution">
    <text evidence="1">The sequence shown here is derived from an EMBL/GenBank/DDBJ whole genome shotgun (WGS) entry which is preliminary data.</text>
</comment>
<evidence type="ECO:0000313" key="1">
    <source>
        <dbReference type="EMBL" id="MBW4658146.1"/>
    </source>
</evidence>
<dbReference type="Pfam" id="PF08819">
    <property type="entry name" value="DUF1802"/>
    <property type="match status" value="1"/>
</dbReference>
<proteinExistence type="predicted"/>
<dbReference type="EMBL" id="JAHHHD010000004">
    <property type="protein sequence ID" value="MBW4658146.1"/>
    <property type="molecule type" value="Genomic_DNA"/>
</dbReference>
<dbReference type="Proteomes" id="UP000757435">
    <property type="component" value="Unassembled WGS sequence"/>
</dbReference>
<gene>
    <name evidence="1" type="ORF">KME15_05695</name>
</gene>
<protein>
    <submittedName>
        <fullName evidence="1">DUF1802 family protein</fullName>
    </submittedName>
</protein>
<accession>A0A951UKZ1</accession>